<sequence>MVLFIVASGIVSGAISALITVFSGLGFLWMLASYSVGGMAGMLLALLGGVVLTSLRGQESESRDTSILSDEALLDADFLLTERHTDTSDLSASKTRASSDR</sequence>
<feature type="transmembrane region" description="Helical" evidence="1">
    <location>
        <begin position="27"/>
        <end position="53"/>
    </location>
</feature>
<keyword evidence="1" id="KW-0812">Transmembrane</keyword>
<organism evidence="2 3">
    <name type="scientific">Poseidonocella sedimentorum</name>
    <dbReference type="NCBI Taxonomy" id="871652"/>
    <lineage>
        <taxon>Bacteria</taxon>
        <taxon>Pseudomonadati</taxon>
        <taxon>Pseudomonadota</taxon>
        <taxon>Alphaproteobacteria</taxon>
        <taxon>Rhodobacterales</taxon>
        <taxon>Roseobacteraceae</taxon>
        <taxon>Poseidonocella</taxon>
    </lineage>
</organism>
<evidence type="ECO:0000256" key="1">
    <source>
        <dbReference type="SAM" id="Phobius"/>
    </source>
</evidence>
<evidence type="ECO:0000313" key="2">
    <source>
        <dbReference type="EMBL" id="SFR04172.1"/>
    </source>
</evidence>
<evidence type="ECO:0000313" key="3">
    <source>
        <dbReference type="Proteomes" id="UP000199302"/>
    </source>
</evidence>
<dbReference type="AlphaFoldDB" id="A0A1I6DFR7"/>
<dbReference type="Proteomes" id="UP000199302">
    <property type="component" value="Unassembled WGS sequence"/>
</dbReference>
<keyword evidence="1" id="KW-0472">Membrane</keyword>
<dbReference type="EMBL" id="FOYI01000003">
    <property type="protein sequence ID" value="SFR04172.1"/>
    <property type="molecule type" value="Genomic_DNA"/>
</dbReference>
<name>A0A1I6DFR7_9RHOB</name>
<gene>
    <name evidence="2" type="ORF">SAMN04515673_103130</name>
</gene>
<protein>
    <submittedName>
        <fullName evidence="2">Uncharacterized protein</fullName>
    </submittedName>
</protein>
<accession>A0A1I6DFR7</accession>
<dbReference type="RefSeq" id="WP_092077902.1">
    <property type="nucleotide sequence ID" value="NZ_FOYI01000003.1"/>
</dbReference>
<reference evidence="2 3" key="1">
    <citation type="submission" date="2016-10" db="EMBL/GenBank/DDBJ databases">
        <authorList>
            <person name="de Groot N.N."/>
        </authorList>
    </citation>
    <scope>NUCLEOTIDE SEQUENCE [LARGE SCALE GENOMIC DNA]</scope>
    <source>
        <strain evidence="3">KMM 9023,NRIC 0796,JCM 17311,KCTC 23692</strain>
    </source>
</reference>
<keyword evidence="3" id="KW-1185">Reference proteome</keyword>
<keyword evidence="1" id="KW-1133">Transmembrane helix</keyword>
<proteinExistence type="predicted"/>